<dbReference type="PANTHER" id="PTHR34645:SF1">
    <property type="entry name" value="GENE 136-RELATED"/>
    <property type="match status" value="1"/>
</dbReference>
<keyword evidence="4" id="KW-1185">Reference proteome</keyword>
<feature type="coiled-coil region" evidence="1">
    <location>
        <begin position="148"/>
        <end position="201"/>
    </location>
</feature>
<evidence type="ECO:0000313" key="3">
    <source>
        <dbReference type="EMBL" id="VEN45064.1"/>
    </source>
</evidence>
<dbReference type="AlphaFoldDB" id="A0A653CCE8"/>
<evidence type="ECO:0000256" key="2">
    <source>
        <dbReference type="SAM" id="MobiDB-lite"/>
    </source>
</evidence>
<evidence type="ECO:0000256" key="1">
    <source>
        <dbReference type="SAM" id="Coils"/>
    </source>
</evidence>
<reference evidence="3 4" key="1">
    <citation type="submission" date="2019-01" db="EMBL/GenBank/DDBJ databases">
        <authorList>
            <person name="Sayadi A."/>
        </authorList>
    </citation>
    <scope>NUCLEOTIDE SEQUENCE [LARGE SCALE GENOMIC DNA]</scope>
</reference>
<accession>A0A653CCE8</accession>
<feature type="compositionally biased region" description="Basic and acidic residues" evidence="2">
    <location>
        <begin position="516"/>
        <end position="525"/>
    </location>
</feature>
<organism evidence="3 4">
    <name type="scientific">Callosobruchus maculatus</name>
    <name type="common">Southern cowpea weevil</name>
    <name type="synonym">Pulse bruchid</name>
    <dbReference type="NCBI Taxonomy" id="64391"/>
    <lineage>
        <taxon>Eukaryota</taxon>
        <taxon>Metazoa</taxon>
        <taxon>Ecdysozoa</taxon>
        <taxon>Arthropoda</taxon>
        <taxon>Hexapoda</taxon>
        <taxon>Insecta</taxon>
        <taxon>Pterygota</taxon>
        <taxon>Neoptera</taxon>
        <taxon>Endopterygota</taxon>
        <taxon>Coleoptera</taxon>
        <taxon>Polyphaga</taxon>
        <taxon>Cucujiformia</taxon>
        <taxon>Chrysomeloidea</taxon>
        <taxon>Chrysomelidae</taxon>
        <taxon>Bruchinae</taxon>
        <taxon>Bruchini</taxon>
        <taxon>Callosobruchus</taxon>
    </lineage>
</organism>
<protein>
    <submittedName>
        <fullName evidence="3">Uncharacterized protein</fullName>
    </submittedName>
</protein>
<gene>
    <name evidence="3" type="ORF">CALMAC_LOCUS7646</name>
</gene>
<proteinExistence type="predicted"/>
<evidence type="ECO:0000313" key="4">
    <source>
        <dbReference type="Proteomes" id="UP000410492"/>
    </source>
</evidence>
<dbReference type="Proteomes" id="UP000410492">
    <property type="component" value="Unassembled WGS sequence"/>
</dbReference>
<dbReference type="EMBL" id="CAACVG010007366">
    <property type="protein sequence ID" value="VEN45064.1"/>
    <property type="molecule type" value="Genomic_DNA"/>
</dbReference>
<dbReference type="PANTHER" id="PTHR34645">
    <property type="entry name" value="SIMILAR TO HYPOTHETICAL PROTEIN"/>
    <property type="match status" value="1"/>
</dbReference>
<keyword evidence="1" id="KW-0175">Coiled coil</keyword>
<dbReference type="InterPro" id="IPR038927">
    <property type="entry name" value="C6orf163"/>
</dbReference>
<feature type="region of interest" description="Disordered" evidence="2">
    <location>
        <begin position="516"/>
        <end position="535"/>
    </location>
</feature>
<name>A0A653CCE8_CALMS</name>
<dbReference type="OrthoDB" id="8196513at2759"/>
<feature type="non-terminal residue" evidence="3">
    <location>
        <position position="584"/>
    </location>
</feature>
<sequence length="584" mass="67951">MTGFEDDVIEIELEKSAYVNKRNELMQSDQVPTLSDATNVLGRPLANLVFDQCHHALKVDFGLEPPLEGPKGDLWIAPSDLLIGKVALTPPLTRKHIQALTHEGIIAIGHEIEQKFINEMEEEKALALAHQKRILLESFDDIIRAEVKDAEAREKAVARREIERLTQEFENTLVMSLNNLEQNLRHEYETLIHQQEEVEEQRWLKKMEVEVKKTVEEISSKYLEKMAVQEVVLSKYFKHELSKAEVHRQYDLGKQDAKFRYRLRQLKHNLECKNLANMMYIICMERRKCYEEKMRIEKHYLAEIEKLKDTIHNKKAVIKKLNTDMAVEKQEVSLRERCILEIIKQFQKFISFALRAAPTQAEFLLSVEKMMVFELVDAMLKSKVCATQPPSDAIQPWLTPERYLSEGEIPGLDLKDFHDCMNELTPPKKPHEAEEFLPAFTYKNRTYVREDFRDMILNGIELRPSDELWSKDVEILMNELKQVVSTNDSHISRKPSKDSSRRSSILRRSHFDSKTNVMIEDKQLTGKDSSQEPALPKLVPSQKASLMFKKPPTNNVDFQKIGHMERDPHLLSTRSSLELLIEKV</sequence>